<accession>A0AAF3EJ96</accession>
<dbReference type="GO" id="GO:0004860">
    <property type="term" value="F:protein kinase inhibitor activity"/>
    <property type="evidence" value="ECO:0007669"/>
    <property type="project" value="TreeGrafter"/>
</dbReference>
<reference evidence="3" key="1">
    <citation type="submission" date="2024-02" db="UniProtKB">
        <authorList>
            <consortium name="WormBaseParasite"/>
        </authorList>
    </citation>
    <scope>IDENTIFICATION</scope>
</reference>
<evidence type="ECO:0000313" key="2">
    <source>
        <dbReference type="Proteomes" id="UP000887575"/>
    </source>
</evidence>
<name>A0AAF3EJ96_9BILA</name>
<feature type="compositionally biased region" description="Basic residues" evidence="1">
    <location>
        <begin position="117"/>
        <end position="137"/>
    </location>
</feature>
<feature type="region of interest" description="Disordered" evidence="1">
    <location>
        <begin position="104"/>
        <end position="164"/>
    </location>
</feature>
<organism evidence="2 3">
    <name type="scientific">Mesorhabditis belari</name>
    <dbReference type="NCBI Taxonomy" id="2138241"/>
    <lineage>
        <taxon>Eukaryota</taxon>
        <taxon>Metazoa</taxon>
        <taxon>Ecdysozoa</taxon>
        <taxon>Nematoda</taxon>
        <taxon>Chromadorea</taxon>
        <taxon>Rhabditida</taxon>
        <taxon>Rhabditina</taxon>
        <taxon>Rhabditomorpha</taxon>
        <taxon>Rhabditoidea</taxon>
        <taxon>Rhabditidae</taxon>
        <taxon>Mesorhabditinae</taxon>
        <taxon>Mesorhabditis</taxon>
    </lineage>
</organism>
<dbReference type="GO" id="GO:0003725">
    <property type="term" value="F:double-stranded RNA binding"/>
    <property type="evidence" value="ECO:0007669"/>
    <property type="project" value="InterPro"/>
</dbReference>
<dbReference type="Pfam" id="PF06658">
    <property type="entry name" value="DUF1168"/>
    <property type="match status" value="1"/>
</dbReference>
<protein>
    <recommendedName>
        <fullName evidence="4">PRKR-interacting protein 1</fullName>
    </recommendedName>
</protein>
<dbReference type="PANTHER" id="PTHR13507">
    <property type="entry name" value="PRKR-INTERACTING PROTEIN 1"/>
    <property type="match status" value="1"/>
</dbReference>
<dbReference type="Proteomes" id="UP000887575">
    <property type="component" value="Unassembled WGS sequence"/>
</dbReference>
<keyword evidence="2" id="KW-1185">Reference proteome</keyword>
<dbReference type="GO" id="GO:0005730">
    <property type="term" value="C:nucleolus"/>
    <property type="evidence" value="ECO:0007669"/>
    <property type="project" value="TreeGrafter"/>
</dbReference>
<dbReference type="WBParaSite" id="MBELARI_LOCUS14019">
    <property type="protein sequence ID" value="MBELARI_LOCUS14019"/>
    <property type="gene ID" value="MBELARI_LOCUS14019"/>
</dbReference>
<dbReference type="PANTHER" id="PTHR13507:SF0">
    <property type="entry name" value="PRKR-INTERACTING PROTEIN 1"/>
    <property type="match status" value="1"/>
</dbReference>
<feature type="compositionally biased region" description="Basic and acidic residues" evidence="1">
    <location>
        <begin position="155"/>
        <end position="164"/>
    </location>
</feature>
<dbReference type="GO" id="GO:0019901">
    <property type="term" value="F:protein kinase binding"/>
    <property type="evidence" value="ECO:0007669"/>
    <property type="project" value="TreeGrafter"/>
</dbReference>
<dbReference type="InterPro" id="IPR009548">
    <property type="entry name" value="Prkrip1"/>
</dbReference>
<proteinExistence type="predicted"/>
<sequence>MPREETKEEEEERKARSAYDLVRLRLKRLEQNIHKPVVIPAMQEKLVAPKPPPEFVRNVVGSSAAAGSAEYHIYRNNRRKEYNRIDYINAKAKLEEEAADFAAKQADVQEEEDDRTAKKRAKRQRLKENKKKKKKPKRESGEDSSDDEESESDEEAKVVKTDAV</sequence>
<evidence type="ECO:0000256" key="1">
    <source>
        <dbReference type="SAM" id="MobiDB-lite"/>
    </source>
</evidence>
<evidence type="ECO:0008006" key="4">
    <source>
        <dbReference type="Google" id="ProtNLM"/>
    </source>
</evidence>
<feature type="compositionally biased region" description="Acidic residues" evidence="1">
    <location>
        <begin position="142"/>
        <end position="154"/>
    </location>
</feature>
<evidence type="ECO:0000313" key="3">
    <source>
        <dbReference type="WBParaSite" id="MBELARI_LOCUS14019"/>
    </source>
</evidence>
<dbReference type="AlphaFoldDB" id="A0AAF3EJ96"/>